<reference evidence="3" key="1">
    <citation type="submission" date="2024-06" db="EMBL/GenBank/DDBJ databases">
        <title>Draft Genome Sequence of Deinococcus sonorensis Type Strain KR-87, a Biofilm Producing Representative of the Genus Deinococcus.</title>
        <authorList>
            <person name="Boren L.S."/>
            <person name="Grosso R.A."/>
            <person name="Hugenberg-Cox A.N."/>
            <person name="Hill J.T.E."/>
            <person name="Albert C.M."/>
            <person name="Tuohy J.M."/>
        </authorList>
    </citation>
    <scope>NUCLEOTIDE SEQUENCE</scope>
    <source>
        <strain evidence="3">KR-87</strain>
    </source>
</reference>
<dbReference type="InterPro" id="IPR002035">
    <property type="entry name" value="VWF_A"/>
</dbReference>
<evidence type="ECO:0000256" key="1">
    <source>
        <dbReference type="SAM" id="MobiDB-lite"/>
    </source>
</evidence>
<dbReference type="RefSeq" id="WP_350243898.1">
    <property type="nucleotide sequence ID" value="NZ_CP158299.1"/>
</dbReference>
<dbReference type="InterPro" id="IPR036465">
    <property type="entry name" value="vWFA_dom_sf"/>
</dbReference>
<dbReference type="PANTHER" id="PTHR39338">
    <property type="entry name" value="BLL5662 PROTEIN-RELATED"/>
    <property type="match status" value="1"/>
</dbReference>
<name>A0AAU7UBV1_9DEIO</name>
<dbReference type="Gene3D" id="3.40.50.410">
    <property type="entry name" value="von Willebrand factor, type A domain"/>
    <property type="match status" value="1"/>
</dbReference>
<proteinExistence type="predicted"/>
<feature type="compositionally biased region" description="Low complexity" evidence="1">
    <location>
        <begin position="88"/>
        <end position="98"/>
    </location>
</feature>
<dbReference type="PIRSF" id="PIRSF010256">
    <property type="entry name" value="CoxE_vWa"/>
    <property type="match status" value="1"/>
</dbReference>
<dbReference type="CDD" id="cd00198">
    <property type="entry name" value="vWFA"/>
    <property type="match status" value="1"/>
</dbReference>
<gene>
    <name evidence="3" type="ORF">ABOD76_06000</name>
</gene>
<evidence type="ECO:0000313" key="3">
    <source>
        <dbReference type="EMBL" id="XBV85855.1"/>
    </source>
</evidence>
<sequence length="393" mass="42390">MPSSSGSLSASLTAFTRRLRQAGLTVGPAETADALQAMGLLTLLDPLTQRDALRMILTARHSERATFDALFDQHFLQHDIEEVPGASPPAASSPDAAPDTPPEDADGLETPQLHPLGETAGDDEQDAGDTARSLRSQLSPHAGQGEAPQAHADDLTPLLHAASALVRQVRLGHARRWKAMPRGPRFDFRRTLHAALRTSGDPAQVRYQGHPRRRPRFLLVLDGSRSMAAHTGLLLRYAAALQLRSQQVELYTFSTGLTRLTPQLRLATRTHGRRLELQLPPLGDAWGGGTRIGESLLRLAHDEQARLSPDTLVLILSDGLDTGEPEVLARALRELRRRSGLLVWLNPLAGLPGYQPLARGMAAALPLVDVFAAADGVPALAALPGQLRRLSRG</sequence>
<dbReference type="InterPro" id="IPR011195">
    <property type="entry name" value="UCP010256"/>
</dbReference>
<accession>A0AAU7UBV1</accession>
<dbReference type="SUPFAM" id="SSF53300">
    <property type="entry name" value="vWA-like"/>
    <property type="match status" value="1"/>
</dbReference>
<feature type="region of interest" description="Disordered" evidence="1">
    <location>
        <begin position="83"/>
        <end position="133"/>
    </location>
</feature>
<dbReference type="InterPro" id="IPR008912">
    <property type="entry name" value="Uncharacterised_CoxE"/>
</dbReference>
<organism evidence="3">
    <name type="scientific">Deinococcus sonorensis KR-87</name>
    <dbReference type="NCBI Taxonomy" id="694439"/>
    <lineage>
        <taxon>Bacteria</taxon>
        <taxon>Thermotogati</taxon>
        <taxon>Deinococcota</taxon>
        <taxon>Deinococci</taxon>
        <taxon>Deinococcales</taxon>
        <taxon>Deinococcaceae</taxon>
        <taxon>Deinococcus</taxon>
    </lineage>
</organism>
<dbReference type="SMART" id="SM00327">
    <property type="entry name" value="VWA"/>
    <property type="match status" value="1"/>
</dbReference>
<feature type="domain" description="VWFA" evidence="2">
    <location>
        <begin position="214"/>
        <end position="392"/>
    </location>
</feature>
<evidence type="ECO:0000259" key="2">
    <source>
        <dbReference type="SMART" id="SM00327"/>
    </source>
</evidence>
<dbReference type="AlphaFoldDB" id="A0AAU7UBV1"/>
<dbReference type="PANTHER" id="PTHR39338:SF6">
    <property type="entry name" value="BLL5662 PROTEIN"/>
    <property type="match status" value="1"/>
</dbReference>
<dbReference type="Pfam" id="PF05762">
    <property type="entry name" value="VWA_CoxE"/>
    <property type="match status" value="1"/>
</dbReference>
<dbReference type="KEGG" id="dsc:ABOD76_06000"/>
<dbReference type="EMBL" id="CP158299">
    <property type="protein sequence ID" value="XBV85855.1"/>
    <property type="molecule type" value="Genomic_DNA"/>
</dbReference>
<protein>
    <submittedName>
        <fullName evidence="3">VWA domain-containing protein</fullName>
    </submittedName>
</protein>